<sequence>MKILASFKAALNAFFQQYRVQFDASVEHSTSGQSSVFGIYHDYAMGRFYLCMSIVLGSLILNIAICISPDPTAEGGGNP</sequence>
<proteinExistence type="predicted"/>
<protein>
    <submittedName>
        <fullName evidence="2">Uncharacterized protein</fullName>
    </submittedName>
</protein>
<evidence type="ECO:0000313" key="2">
    <source>
        <dbReference type="WBParaSite" id="JU765_v2.g11201.t1"/>
    </source>
</evidence>
<dbReference type="WBParaSite" id="JU765_v2.g11201.t1">
    <property type="protein sequence ID" value="JU765_v2.g11201.t1"/>
    <property type="gene ID" value="JU765_v2.g11201"/>
</dbReference>
<organism evidence="1 2">
    <name type="scientific">Panagrolaimus sp. JU765</name>
    <dbReference type="NCBI Taxonomy" id="591449"/>
    <lineage>
        <taxon>Eukaryota</taxon>
        <taxon>Metazoa</taxon>
        <taxon>Ecdysozoa</taxon>
        <taxon>Nematoda</taxon>
        <taxon>Chromadorea</taxon>
        <taxon>Rhabditida</taxon>
        <taxon>Tylenchina</taxon>
        <taxon>Panagrolaimomorpha</taxon>
        <taxon>Panagrolaimoidea</taxon>
        <taxon>Panagrolaimidae</taxon>
        <taxon>Panagrolaimus</taxon>
    </lineage>
</organism>
<dbReference type="Proteomes" id="UP000887576">
    <property type="component" value="Unplaced"/>
</dbReference>
<reference evidence="2" key="1">
    <citation type="submission" date="2022-11" db="UniProtKB">
        <authorList>
            <consortium name="WormBaseParasite"/>
        </authorList>
    </citation>
    <scope>IDENTIFICATION</scope>
</reference>
<evidence type="ECO:0000313" key="1">
    <source>
        <dbReference type="Proteomes" id="UP000887576"/>
    </source>
</evidence>
<name>A0AC34PYI4_9BILA</name>
<accession>A0AC34PYI4</accession>